<accession>A0A5M9MLV0</accession>
<comment type="caution">
    <text evidence="1">The sequence shown here is derived from an EMBL/GenBank/DDBJ whole genome shotgun (WGS) entry which is preliminary data.</text>
</comment>
<sequence>MAKGQILDEVIEYCGSVIIAPQDRARRAQSVWMHSCANPLSTTASVAADWVSFMLIGKQVSNGVDDQGRLDANVTQRHAVDEGGLGVEYLVQRLNGQTHVAGSREDGGAVQLTGLAKD</sequence>
<gene>
    <name evidence="1" type="ORF">ATNIH1004_006848</name>
</gene>
<dbReference type="Proteomes" id="UP000324241">
    <property type="component" value="Unassembled WGS sequence"/>
</dbReference>
<dbReference type="RefSeq" id="XP_033424790.1">
    <property type="nucleotide sequence ID" value="XM_033571475.1"/>
</dbReference>
<dbReference type="AlphaFoldDB" id="A0A5M9MLV0"/>
<name>A0A5M9MLV0_9EURO</name>
<organism evidence="1 2">
    <name type="scientific">Aspergillus tanneri</name>
    <dbReference type="NCBI Taxonomy" id="1220188"/>
    <lineage>
        <taxon>Eukaryota</taxon>
        <taxon>Fungi</taxon>
        <taxon>Dikarya</taxon>
        <taxon>Ascomycota</taxon>
        <taxon>Pezizomycotina</taxon>
        <taxon>Eurotiomycetes</taxon>
        <taxon>Eurotiomycetidae</taxon>
        <taxon>Eurotiales</taxon>
        <taxon>Aspergillaceae</taxon>
        <taxon>Aspergillus</taxon>
        <taxon>Aspergillus subgen. Circumdati</taxon>
    </lineage>
</organism>
<dbReference type="GeneID" id="54329550"/>
<dbReference type="EMBL" id="QUQM01000007">
    <property type="protein sequence ID" value="KAA8645429.1"/>
    <property type="molecule type" value="Genomic_DNA"/>
</dbReference>
<protein>
    <submittedName>
        <fullName evidence="1">Uncharacterized protein</fullName>
    </submittedName>
</protein>
<evidence type="ECO:0000313" key="1">
    <source>
        <dbReference type="EMBL" id="KAA8645429.1"/>
    </source>
</evidence>
<evidence type="ECO:0000313" key="2">
    <source>
        <dbReference type="Proteomes" id="UP000324241"/>
    </source>
</evidence>
<proteinExistence type="predicted"/>
<reference evidence="1 2" key="1">
    <citation type="submission" date="2019-08" db="EMBL/GenBank/DDBJ databases">
        <title>The genome sequence of a newly discovered highly antifungal drug resistant Aspergillus species, Aspergillus tanneri NIH 1004.</title>
        <authorList>
            <person name="Mounaud S."/>
            <person name="Singh I."/>
            <person name="Joardar V."/>
            <person name="Pakala S."/>
            <person name="Pakala S."/>
            <person name="Venepally P."/>
            <person name="Chung J.K."/>
            <person name="Losada L."/>
            <person name="Nierman W.C."/>
        </authorList>
    </citation>
    <scope>NUCLEOTIDE SEQUENCE [LARGE SCALE GENOMIC DNA]</scope>
    <source>
        <strain evidence="1 2">NIH1004</strain>
    </source>
</reference>